<protein>
    <submittedName>
        <fullName evidence="1">Uncharacterized protein</fullName>
    </submittedName>
</protein>
<comment type="caution">
    <text evidence="1">The sequence shown here is derived from an EMBL/GenBank/DDBJ whole genome shotgun (WGS) entry which is preliminary data.</text>
</comment>
<gene>
    <name evidence="1" type="ORF">Maes01_02785</name>
</gene>
<dbReference type="Proteomes" id="UP001408594">
    <property type="component" value="Unassembled WGS sequence"/>
</dbReference>
<name>A0ABP9WSK9_9GAMM</name>
<sequence length="144" mass="16463">MSVIFNYVGFFKTESAQSIYEALSNPFPCFTEITIVGKDRVEFIFGDEGAYDSWKEAYAKVKMLDVKIDEYLILEECDHSEEGIIAKGNIDNKDIEGIITFGDYPWFGSKEAIEPIEGQFRTNLLSLDSIPDFLESTWWQGEES</sequence>
<dbReference type="RefSeq" id="WP_345552471.1">
    <property type="nucleotide sequence ID" value="NZ_BAABRT010000033.1"/>
</dbReference>
<proteinExistence type="predicted"/>
<organism evidence="1 2">
    <name type="scientific">Microbulbifer aestuariivivens</name>
    <dbReference type="NCBI Taxonomy" id="1908308"/>
    <lineage>
        <taxon>Bacteria</taxon>
        <taxon>Pseudomonadati</taxon>
        <taxon>Pseudomonadota</taxon>
        <taxon>Gammaproteobacteria</taxon>
        <taxon>Cellvibrionales</taxon>
        <taxon>Microbulbiferaceae</taxon>
        <taxon>Microbulbifer</taxon>
    </lineage>
</organism>
<dbReference type="EMBL" id="BAABRT010000033">
    <property type="protein sequence ID" value="GAA5526190.1"/>
    <property type="molecule type" value="Genomic_DNA"/>
</dbReference>
<accession>A0ABP9WSK9</accession>
<evidence type="ECO:0000313" key="1">
    <source>
        <dbReference type="EMBL" id="GAA5526190.1"/>
    </source>
</evidence>
<keyword evidence="2" id="KW-1185">Reference proteome</keyword>
<reference evidence="1 2" key="1">
    <citation type="submission" date="2024-02" db="EMBL/GenBank/DDBJ databases">
        <title>Microbulbifer aestuariivivens NBRC 112533.</title>
        <authorList>
            <person name="Ichikawa N."/>
            <person name="Katano-Makiyama Y."/>
            <person name="Hidaka K."/>
        </authorList>
    </citation>
    <scope>NUCLEOTIDE SEQUENCE [LARGE SCALE GENOMIC DNA]</scope>
    <source>
        <strain evidence="1 2">NBRC 112533</strain>
    </source>
</reference>
<evidence type="ECO:0000313" key="2">
    <source>
        <dbReference type="Proteomes" id="UP001408594"/>
    </source>
</evidence>